<dbReference type="EMBL" id="BLJY01000009">
    <property type="protein sequence ID" value="GFF19198.1"/>
    <property type="molecule type" value="Genomic_DNA"/>
</dbReference>
<evidence type="ECO:0000313" key="1">
    <source>
        <dbReference type="EMBL" id="GFF19198.1"/>
    </source>
</evidence>
<dbReference type="AlphaFoldDB" id="A0A5M3Z9U5"/>
<dbReference type="VEuPathDB" id="FungiDB:ATEG_07933"/>
<comment type="caution">
    <text evidence="1">The sequence shown here is derived from an EMBL/GenBank/DDBJ whole genome shotgun (WGS) entry which is preliminary data.</text>
</comment>
<sequence>MALESLPAELRIQILEEIPDISSLHSLVEASPAFRTTYLRTRKTILHQLSTRQYGLVDLAEPLAAVDSKGLHAEAPGNKEAIIALLDRRRRRPEESRETRLPSETQSIQLLQLYKKLDLVLETCCSRLPQQNSTASLTAPEKGRILRALCRLQTYCNIFGAREWVEPQPSMQDRVLDPSLLKRRSTTWHRQFTIDEVWDLFFRTMPPWEVEEFGCVWTLIRQQYVHLFSAIAKDFPRNSPQWRALRPASMPLDPSELFNNPENEYSIADYDDYCNHLVSLGPCFLAKVLQQQTEDDRRRLLACNSIPAKSSFMDLIRVVSQPLPLLPPADRYEVQNIGGILPTLPPLNQPAPAWKQHWYGNASVDHVMLAPRTEDQLGNSVDAYTFGYSPGWECGYALWDTPLTAS</sequence>
<evidence type="ECO:0000313" key="2">
    <source>
        <dbReference type="Proteomes" id="UP000452235"/>
    </source>
</evidence>
<proteinExistence type="predicted"/>
<keyword evidence="2" id="KW-1185">Reference proteome</keyword>
<accession>A0A5M3Z9U5</accession>
<protein>
    <submittedName>
        <fullName evidence="1">Uncharacterized protein</fullName>
    </submittedName>
</protein>
<dbReference type="Proteomes" id="UP000452235">
    <property type="component" value="Unassembled WGS sequence"/>
</dbReference>
<name>A0A5M3Z9U5_ASPTE</name>
<reference evidence="1 2" key="1">
    <citation type="submission" date="2020-01" db="EMBL/GenBank/DDBJ databases">
        <title>Aspergillus terreus IFO 6365 whole genome shotgun sequence.</title>
        <authorList>
            <person name="Kanamasa S."/>
            <person name="Takahashi H."/>
        </authorList>
    </citation>
    <scope>NUCLEOTIDE SEQUENCE [LARGE SCALE GENOMIC DNA]</scope>
    <source>
        <strain evidence="1 2">IFO 6365</strain>
    </source>
</reference>
<gene>
    <name evidence="1" type="ORF">ATEIFO6365_0009056100</name>
</gene>
<organism evidence="1 2">
    <name type="scientific">Aspergillus terreus</name>
    <dbReference type="NCBI Taxonomy" id="33178"/>
    <lineage>
        <taxon>Eukaryota</taxon>
        <taxon>Fungi</taxon>
        <taxon>Dikarya</taxon>
        <taxon>Ascomycota</taxon>
        <taxon>Pezizomycotina</taxon>
        <taxon>Eurotiomycetes</taxon>
        <taxon>Eurotiomycetidae</taxon>
        <taxon>Eurotiales</taxon>
        <taxon>Aspergillaceae</taxon>
        <taxon>Aspergillus</taxon>
        <taxon>Aspergillus subgen. Circumdati</taxon>
    </lineage>
</organism>
<dbReference type="OrthoDB" id="5304511at2759"/>